<protein>
    <submittedName>
        <fullName evidence="2">Uncharacterized protein</fullName>
    </submittedName>
</protein>
<comment type="caution">
    <text evidence="2">The sequence shown here is derived from an EMBL/GenBank/DDBJ whole genome shotgun (WGS) entry which is preliminary data.</text>
</comment>
<gene>
    <name evidence="2" type="ORF">SBOR_9820</name>
</gene>
<feature type="region of interest" description="Disordered" evidence="1">
    <location>
        <begin position="1"/>
        <end position="70"/>
    </location>
</feature>
<evidence type="ECO:0000256" key="1">
    <source>
        <dbReference type="SAM" id="MobiDB-lite"/>
    </source>
</evidence>
<organism evidence="2 3">
    <name type="scientific">Sclerotinia borealis (strain F-4128)</name>
    <dbReference type="NCBI Taxonomy" id="1432307"/>
    <lineage>
        <taxon>Eukaryota</taxon>
        <taxon>Fungi</taxon>
        <taxon>Dikarya</taxon>
        <taxon>Ascomycota</taxon>
        <taxon>Pezizomycotina</taxon>
        <taxon>Leotiomycetes</taxon>
        <taxon>Helotiales</taxon>
        <taxon>Sclerotiniaceae</taxon>
        <taxon>Sclerotinia</taxon>
    </lineage>
</organism>
<name>W9C1Q3_SCLBF</name>
<dbReference type="HOGENOM" id="CLU_2759263_0_0_1"/>
<accession>W9C1Q3</accession>
<dbReference type="Proteomes" id="UP000019487">
    <property type="component" value="Unassembled WGS sequence"/>
</dbReference>
<dbReference type="EMBL" id="AYSA01000777">
    <property type="protein sequence ID" value="ESZ89796.1"/>
    <property type="molecule type" value="Genomic_DNA"/>
</dbReference>
<reference evidence="2 3" key="1">
    <citation type="journal article" date="2014" name="Genome Announc.">
        <title>Draft genome sequence of Sclerotinia borealis, a psychrophilic plant pathogenic fungus.</title>
        <authorList>
            <person name="Mardanov A.V."/>
            <person name="Beletsky A.V."/>
            <person name="Kadnikov V.V."/>
            <person name="Ignatov A.N."/>
            <person name="Ravin N.V."/>
        </authorList>
    </citation>
    <scope>NUCLEOTIDE SEQUENCE [LARGE SCALE GENOMIC DNA]</scope>
    <source>
        <strain evidence="3">F-4157</strain>
    </source>
</reference>
<feature type="compositionally biased region" description="Polar residues" evidence="1">
    <location>
        <begin position="1"/>
        <end position="18"/>
    </location>
</feature>
<proteinExistence type="predicted"/>
<evidence type="ECO:0000313" key="3">
    <source>
        <dbReference type="Proteomes" id="UP000019487"/>
    </source>
</evidence>
<evidence type="ECO:0000313" key="2">
    <source>
        <dbReference type="EMBL" id="ESZ89796.1"/>
    </source>
</evidence>
<keyword evidence="3" id="KW-1185">Reference proteome</keyword>
<sequence length="70" mass="7782">MSDITYTTWACGHTTSSSKPREPRREKIKRSLKRVISAGKSTEQSGTEGFKSGMKRVLTLGMSDSRSRTT</sequence>
<dbReference type="AlphaFoldDB" id="W9C1Q3"/>